<dbReference type="GO" id="GO:0051087">
    <property type="term" value="F:protein-folding chaperone binding"/>
    <property type="evidence" value="ECO:0007669"/>
    <property type="project" value="InterPro"/>
</dbReference>
<comment type="function">
    <text evidence="3 4">Co-chaperone involved in the maturation of iron-sulfur cluster-containing proteins. Seems to help targeting proteins to be folded toward HscA.</text>
</comment>
<evidence type="ECO:0000313" key="7">
    <source>
        <dbReference type="Proteomes" id="UP000068210"/>
    </source>
</evidence>
<dbReference type="InterPro" id="IPR001623">
    <property type="entry name" value="DnaJ_domain"/>
</dbReference>
<accession>A0A0C4WK49</accession>
<dbReference type="SUPFAM" id="SSF46565">
    <property type="entry name" value="Chaperone J-domain"/>
    <property type="match status" value="1"/>
</dbReference>
<dbReference type="CDD" id="cd06257">
    <property type="entry name" value="DnaJ"/>
    <property type="match status" value="1"/>
</dbReference>
<evidence type="ECO:0000256" key="3">
    <source>
        <dbReference type="ARBA" id="ARBA00025596"/>
    </source>
</evidence>
<evidence type="ECO:0000259" key="5">
    <source>
        <dbReference type="PROSITE" id="PS50076"/>
    </source>
</evidence>
<dbReference type="GO" id="GO:0001671">
    <property type="term" value="F:ATPase activator activity"/>
    <property type="evidence" value="ECO:0007669"/>
    <property type="project" value="InterPro"/>
</dbReference>
<dbReference type="HAMAP" id="MF_00682">
    <property type="entry name" value="HscB"/>
    <property type="match status" value="1"/>
</dbReference>
<dbReference type="HOGENOM" id="CLU_068529_2_0_6"/>
<dbReference type="Proteomes" id="UP000068210">
    <property type="component" value="Chromosome"/>
</dbReference>
<dbReference type="EMBL" id="CP010415">
    <property type="protein sequence ID" value="AJE20489.1"/>
    <property type="molecule type" value="Genomic_DNA"/>
</dbReference>
<sequence>MGSSGSHFALFDLEPDFRLDLEQLAARYRERVRRVHPDRFAGAPAREQRLALEESARLNEAYQTLKSPSRRARYLLSLQGEEMPQETTVQDPAFLMQQMELREELQELQDAADLGGLATFKRHLAQAQEQLNEGFATCWTDPLRRDEAERLARRMQFLDKLSIEVRQLEERLDD</sequence>
<dbReference type="KEGG" id="acx:Achr_10080"/>
<evidence type="ECO:0000256" key="4">
    <source>
        <dbReference type="HAMAP-Rule" id="MF_00682"/>
    </source>
</evidence>
<evidence type="ECO:0000256" key="1">
    <source>
        <dbReference type="ARBA" id="ARBA00010476"/>
    </source>
</evidence>
<dbReference type="NCBIfam" id="NF001420">
    <property type="entry name" value="PRK00294.1"/>
    <property type="match status" value="1"/>
</dbReference>
<dbReference type="InterPro" id="IPR004640">
    <property type="entry name" value="HscB"/>
</dbReference>
<dbReference type="InterPro" id="IPR036869">
    <property type="entry name" value="J_dom_sf"/>
</dbReference>
<dbReference type="NCBIfam" id="TIGR00714">
    <property type="entry name" value="hscB"/>
    <property type="match status" value="1"/>
</dbReference>
<gene>
    <name evidence="4 6" type="primary">hscB</name>
    <name evidence="6" type="ORF">Achr_10080</name>
</gene>
<dbReference type="GO" id="GO:0044571">
    <property type="term" value="P:[2Fe-2S] cluster assembly"/>
    <property type="evidence" value="ECO:0007669"/>
    <property type="project" value="InterPro"/>
</dbReference>
<comment type="subunit">
    <text evidence="4">Interacts with HscA and stimulates its ATPase activity.</text>
</comment>
<comment type="similarity">
    <text evidence="1 4">Belongs to the HscB family.</text>
</comment>
<dbReference type="GO" id="GO:0006457">
    <property type="term" value="P:protein folding"/>
    <property type="evidence" value="ECO:0007669"/>
    <property type="project" value="UniProtKB-UniRule"/>
</dbReference>
<dbReference type="Gene3D" id="1.10.287.110">
    <property type="entry name" value="DnaJ domain"/>
    <property type="match status" value="1"/>
</dbReference>
<dbReference type="Gene3D" id="1.20.1280.20">
    <property type="entry name" value="HscB, C-terminal domain"/>
    <property type="match status" value="1"/>
</dbReference>
<dbReference type="PANTHER" id="PTHR14021:SF15">
    <property type="entry name" value="IRON-SULFUR CLUSTER CO-CHAPERONE PROTEIN HSCB"/>
    <property type="match status" value="1"/>
</dbReference>
<feature type="domain" description="J" evidence="5">
    <location>
        <begin position="6"/>
        <end position="78"/>
    </location>
</feature>
<dbReference type="PANTHER" id="PTHR14021">
    <property type="entry name" value="IRON-SULFUR CLUSTER CO-CHAPERONE PROTEIN HSCB"/>
    <property type="match status" value="1"/>
</dbReference>
<dbReference type="RefSeq" id="WP_039802420.1">
    <property type="nucleotide sequence ID" value="NZ_CP010415.1"/>
</dbReference>
<dbReference type="InterPro" id="IPR009073">
    <property type="entry name" value="HscB_oligo_C"/>
</dbReference>
<evidence type="ECO:0000313" key="6">
    <source>
        <dbReference type="EMBL" id="AJE20489.1"/>
    </source>
</evidence>
<organism evidence="6 7">
    <name type="scientific">Azotobacter chroococcum NCIMB 8003</name>
    <dbReference type="NCBI Taxonomy" id="1328314"/>
    <lineage>
        <taxon>Bacteria</taxon>
        <taxon>Pseudomonadati</taxon>
        <taxon>Pseudomonadota</taxon>
        <taxon>Gammaproteobacteria</taxon>
        <taxon>Pseudomonadales</taxon>
        <taxon>Pseudomonadaceae</taxon>
        <taxon>Azotobacter</taxon>
    </lineage>
</organism>
<dbReference type="Pfam" id="PF07743">
    <property type="entry name" value="HSCB_C"/>
    <property type="match status" value="1"/>
</dbReference>
<dbReference type="InterPro" id="IPR036386">
    <property type="entry name" value="HscB_C_sf"/>
</dbReference>
<keyword evidence="7" id="KW-1185">Reference proteome</keyword>
<reference evidence="6 7" key="1">
    <citation type="journal article" date="2015" name="PLoS ONE">
        <title>Azotobacter Genomes: The Genome of Azotobacter chroococcum NCIMB 8003 (ATCC 4412).</title>
        <authorList>
            <person name="Robson R.L."/>
            <person name="Jones R."/>
            <person name="Robson R.M."/>
            <person name="Schwartz A."/>
            <person name="Richardson T.H."/>
        </authorList>
    </citation>
    <scope>NUCLEOTIDE SEQUENCE [LARGE SCALE GENOMIC DNA]</scope>
    <source>
        <strain evidence="6 7">NCIMB 8003</strain>
    </source>
</reference>
<dbReference type="GeneID" id="61932201"/>
<evidence type="ECO:0000256" key="2">
    <source>
        <dbReference type="ARBA" id="ARBA00023186"/>
    </source>
</evidence>
<dbReference type="PROSITE" id="PS50076">
    <property type="entry name" value="DNAJ_2"/>
    <property type="match status" value="1"/>
</dbReference>
<dbReference type="GO" id="GO:1990230">
    <property type="term" value="C:iron-sulfur cluster transfer complex"/>
    <property type="evidence" value="ECO:0007669"/>
    <property type="project" value="TreeGrafter"/>
</dbReference>
<dbReference type="STRING" id="1328314.Achr_10080"/>
<dbReference type="Pfam" id="PF00226">
    <property type="entry name" value="DnaJ"/>
    <property type="match status" value="1"/>
</dbReference>
<keyword evidence="2 4" id="KW-0143">Chaperone</keyword>
<name>A0A0C4WK49_9GAMM</name>
<dbReference type="SUPFAM" id="SSF47144">
    <property type="entry name" value="HSC20 (HSCB), C-terminal oligomerisation domain"/>
    <property type="match status" value="1"/>
</dbReference>
<dbReference type="SMART" id="SM00271">
    <property type="entry name" value="DnaJ"/>
    <property type="match status" value="1"/>
</dbReference>
<protein>
    <recommendedName>
        <fullName evidence="4">Co-chaperone protein HscB homolog</fullName>
    </recommendedName>
</protein>
<dbReference type="GO" id="GO:0051259">
    <property type="term" value="P:protein complex oligomerization"/>
    <property type="evidence" value="ECO:0007669"/>
    <property type="project" value="InterPro"/>
</dbReference>
<proteinExistence type="inferred from homology"/>
<dbReference type="AlphaFoldDB" id="A0A0C4WK49"/>